<evidence type="ECO:0000313" key="1">
    <source>
        <dbReference type="EMBL" id="OBS23703.1"/>
    </source>
</evidence>
<accession>A0A1B8AT57</accession>
<reference evidence="1 2" key="1">
    <citation type="submission" date="2016-06" db="EMBL/GenBank/DDBJ databases">
        <title>Living apart together: crosstalk between the core and supernumerary genomes in a fungal plant pathogen.</title>
        <authorList>
            <person name="Vanheule A."/>
            <person name="Audenaert K."/>
            <person name="Warris S."/>
            <person name="Van De Geest H."/>
            <person name="Schijlen E."/>
            <person name="Hofte M."/>
            <person name="De Saeger S."/>
            <person name="Haesaert G."/>
            <person name="Waalwijk C."/>
            <person name="Van Der Lee T."/>
        </authorList>
    </citation>
    <scope>NUCLEOTIDE SEQUENCE [LARGE SCALE GENOMIC DNA]</scope>
    <source>
        <strain evidence="1 2">2516</strain>
    </source>
</reference>
<keyword evidence="2" id="KW-1185">Reference proteome</keyword>
<dbReference type="EMBL" id="LYXU01000002">
    <property type="protein sequence ID" value="OBS23703.1"/>
    <property type="molecule type" value="Genomic_DNA"/>
</dbReference>
<organism evidence="1 2">
    <name type="scientific">Fusarium poae</name>
    <dbReference type="NCBI Taxonomy" id="36050"/>
    <lineage>
        <taxon>Eukaryota</taxon>
        <taxon>Fungi</taxon>
        <taxon>Dikarya</taxon>
        <taxon>Ascomycota</taxon>
        <taxon>Pezizomycotina</taxon>
        <taxon>Sordariomycetes</taxon>
        <taxon>Hypocreomycetidae</taxon>
        <taxon>Hypocreales</taxon>
        <taxon>Nectriaceae</taxon>
        <taxon>Fusarium</taxon>
    </lineage>
</organism>
<dbReference type="AlphaFoldDB" id="A0A1B8AT57"/>
<name>A0A1B8AT57_FUSPO</name>
<evidence type="ECO:0000313" key="2">
    <source>
        <dbReference type="Proteomes" id="UP000091967"/>
    </source>
</evidence>
<sequence>MVPDSPWAVDAETIGYQAFASLDEIEYVPADRFDADGKREVGFWELQALKNEVHRLRPDSVWIKDDSYSRQLSQQFHLCERALILTKEKAHNHVPGK</sequence>
<protein>
    <submittedName>
        <fullName evidence="1">Uncharacterized protein</fullName>
    </submittedName>
</protein>
<proteinExistence type="predicted"/>
<gene>
    <name evidence="1" type="ORF">FPOA_04251</name>
</gene>
<dbReference type="Proteomes" id="UP000091967">
    <property type="component" value="Unassembled WGS sequence"/>
</dbReference>
<comment type="caution">
    <text evidence="1">The sequence shown here is derived from an EMBL/GenBank/DDBJ whole genome shotgun (WGS) entry which is preliminary data.</text>
</comment>